<name>A0A1D9PTD0_SCLS1</name>
<proteinExistence type="predicted"/>
<evidence type="ECO:0000256" key="1">
    <source>
        <dbReference type="SAM" id="MobiDB-lite"/>
    </source>
</evidence>
<accession>A0A1D9PTD0</accession>
<dbReference type="Proteomes" id="UP000177798">
    <property type="component" value="Chromosome 1"/>
</dbReference>
<gene>
    <name evidence="2" type="ORF">sscle_01g006960</name>
</gene>
<dbReference type="OrthoDB" id="3551465at2759"/>
<reference evidence="3" key="1">
    <citation type="journal article" date="2017" name="Genome Biol. Evol.">
        <title>The complete genome sequence of the phytopathogenic fungus Sclerotinia sclerotiorum reveals insights into the genome architecture of broad host range pathogens.</title>
        <authorList>
            <person name="Derbyshire M."/>
            <person name="Denton-Giles M."/>
            <person name="Hegedus D."/>
            <person name="Seifbarghy S."/>
            <person name="Rollins J."/>
            <person name="van Kan J."/>
            <person name="Seidl M.F."/>
            <person name="Faino L."/>
            <person name="Mbengue M."/>
            <person name="Navaud O."/>
            <person name="Raffaele S."/>
            <person name="Hammond-Kosack K."/>
            <person name="Heard S."/>
            <person name="Oliver R."/>
        </authorList>
    </citation>
    <scope>NUCLEOTIDE SEQUENCE [LARGE SCALE GENOMIC DNA]</scope>
    <source>
        <strain evidence="3">ATCC 18683 / 1980 / Ss-1</strain>
    </source>
</reference>
<dbReference type="KEGG" id="ssl:SS1G_01675"/>
<sequence length="216" mass="24524">MAELPNRIPSPPSATEIVDSIIDKFIDKLQLMWAENAANGVVFTLRSRLACEIELTLIRVFSATLAPEAVFTRISSELNRLDDEVKLDANHLLHDILLFCRGMMEQWNDEGWWEDLRSMEDSARDIEDMGERRNCGAYGTPTPEKLQRIERLEKTMFTDHQLRSRIDAHAQILEESIARMKAEEDDHGSSSGLNDQKNDDHGDDVDKGDKDLGNVG</sequence>
<evidence type="ECO:0000313" key="2">
    <source>
        <dbReference type="EMBL" id="APA05926.1"/>
    </source>
</evidence>
<dbReference type="AlphaFoldDB" id="A0A1D9PTD0"/>
<organism evidence="2 3">
    <name type="scientific">Sclerotinia sclerotiorum (strain ATCC 18683 / 1980 / Ss-1)</name>
    <name type="common">White mold</name>
    <name type="synonym">Whetzelinia sclerotiorum</name>
    <dbReference type="NCBI Taxonomy" id="665079"/>
    <lineage>
        <taxon>Eukaryota</taxon>
        <taxon>Fungi</taxon>
        <taxon>Dikarya</taxon>
        <taxon>Ascomycota</taxon>
        <taxon>Pezizomycotina</taxon>
        <taxon>Leotiomycetes</taxon>
        <taxon>Helotiales</taxon>
        <taxon>Sclerotiniaceae</taxon>
        <taxon>Sclerotinia</taxon>
    </lineage>
</organism>
<evidence type="ECO:0000313" key="3">
    <source>
        <dbReference type="Proteomes" id="UP000177798"/>
    </source>
</evidence>
<dbReference type="VEuPathDB" id="FungiDB:sscle_01g006960"/>
<feature type="compositionally biased region" description="Basic and acidic residues" evidence="1">
    <location>
        <begin position="177"/>
        <end position="188"/>
    </location>
</feature>
<dbReference type="RefSeq" id="XP_001597481.1">
    <property type="nucleotide sequence ID" value="XM_001597431.1"/>
</dbReference>
<dbReference type="OMA" id="DERWFEY"/>
<feature type="region of interest" description="Disordered" evidence="1">
    <location>
        <begin position="177"/>
        <end position="216"/>
    </location>
</feature>
<feature type="compositionally biased region" description="Basic and acidic residues" evidence="1">
    <location>
        <begin position="196"/>
        <end position="216"/>
    </location>
</feature>
<dbReference type="EMBL" id="CP017814">
    <property type="protein sequence ID" value="APA05926.1"/>
    <property type="molecule type" value="Genomic_DNA"/>
</dbReference>
<protein>
    <submittedName>
        <fullName evidence="2">Uncharacterized protein</fullName>
    </submittedName>
</protein>